<organism evidence="1 2">
    <name type="scientific">Aureibacter tunicatorum</name>
    <dbReference type="NCBI Taxonomy" id="866807"/>
    <lineage>
        <taxon>Bacteria</taxon>
        <taxon>Pseudomonadati</taxon>
        <taxon>Bacteroidota</taxon>
        <taxon>Cytophagia</taxon>
        <taxon>Cytophagales</taxon>
        <taxon>Persicobacteraceae</taxon>
        <taxon>Aureibacter</taxon>
    </lineage>
</organism>
<reference evidence="1" key="1">
    <citation type="submission" date="2023-07" db="EMBL/GenBank/DDBJ databases">
        <title>Genomic Encyclopedia of Type Strains, Phase IV (KMG-IV): sequencing the most valuable type-strain genomes for metagenomic binning, comparative biology and taxonomic classification.</title>
        <authorList>
            <person name="Goeker M."/>
        </authorList>
    </citation>
    <scope>NUCLEOTIDE SEQUENCE</scope>
    <source>
        <strain evidence="1">DSM 26174</strain>
    </source>
</reference>
<evidence type="ECO:0000313" key="2">
    <source>
        <dbReference type="Proteomes" id="UP001185092"/>
    </source>
</evidence>
<dbReference type="RefSeq" id="WP_309942243.1">
    <property type="nucleotide sequence ID" value="NZ_AP025306.1"/>
</dbReference>
<evidence type="ECO:0000313" key="1">
    <source>
        <dbReference type="EMBL" id="MDR6241451.1"/>
    </source>
</evidence>
<protein>
    <submittedName>
        <fullName evidence="1">Uncharacterized protein</fullName>
    </submittedName>
</protein>
<name>A0AAE4BU57_9BACT</name>
<proteinExistence type="predicted"/>
<sequence length="163" mass="19489">MITSFLKRLFNRKQYLSDSMNIEKEFRRVEKEDKERTASFLTENPDVNNWVGSDFESIIRKKDYVQFGDEFDIPLECWDEAMSPGSMEHVVEKRGEWTYYIVDGDEYTYDTEFVGIVVYFNDEILYPKARKILEEISKSIERVSGKDVEIILNCAHDHRYRIR</sequence>
<dbReference type="AlphaFoldDB" id="A0AAE4BU57"/>
<gene>
    <name evidence="1" type="ORF">HNQ88_004538</name>
</gene>
<accession>A0AAE4BU57</accession>
<keyword evidence="2" id="KW-1185">Reference proteome</keyword>
<comment type="caution">
    <text evidence="1">The sequence shown here is derived from an EMBL/GenBank/DDBJ whole genome shotgun (WGS) entry which is preliminary data.</text>
</comment>
<dbReference type="EMBL" id="JAVDQD010000008">
    <property type="protein sequence ID" value="MDR6241451.1"/>
    <property type="molecule type" value="Genomic_DNA"/>
</dbReference>
<dbReference type="Proteomes" id="UP001185092">
    <property type="component" value="Unassembled WGS sequence"/>
</dbReference>